<gene>
    <name evidence="1" type="ORF">RIB2604_02600810</name>
</gene>
<dbReference type="Proteomes" id="UP000075230">
    <property type="component" value="Unassembled WGS sequence"/>
</dbReference>
<comment type="caution">
    <text evidence="1">The sequence shown here is derived from an EMBL/GenBank/DDBJ whole genome shotgun (WGS) entry which is preliminary data.</text>
</comment>
<dbReference type="EMBL" id="BCWF01000025">
    <property type="protein sequence ID" value="GAT28441.1"/>
    <property type="molecule type" value="Genomic_DNA"/>
</dbReference>
<reference evidence="2" key="2">
    <citation type="submission" date="2016-02" db="EMBL/GenBank/DDBJ databases">
        <title>Genome sequencing of Aspergillus luchuensis NBRC 4314.</title>
        <authorList>
            <person name="Yamada O."/>
        </authorList>
    </citation>
    <scope>NUCLEOTIDE SEQUENCE [LARGE SCALE GENOMIC DNA]</scope>
    <source>
        <strain evidence="2">RIB 2604</strain>
    </source>
</reference>
<sequence length="79" mass="9205">MLEETSDSHVVSDTRGRAFYLQNKKYGMIGVERSFLACNTRVLSYITRKPQEISNSVRENTAILCMWRLRLWSTDDQST</sequence>
<protein>
    <submittedName>
        <fullName evidence="1">MATH and UCH domain protein</fullName>
    </submittedName>
</protein>
<reference evidence="1 2" key="1">
    <citation type="journal article" date="2016" name="DNA Res.">
        <title>Genome sequence of Aspergillus luchuensis NBRC 4314.</title>
        <authorList>
            <person name="Yamada O."/>
            <person name="Machida M."/>
            <person name="Hosoyama A."/>
            <person name="Goto M."/>
            <person name="Takahashi T."/>
            <person name="Futagami T."/>
            <person name="Yamagata Y."/>
            <person name="Takeuchi M."/>
            <person name="Kobayashi T."/>
            <person name="Koike H."/>
            <person name="Abe K."/>
            <person name="Asai K."/>
            <person name="Arita M."/>
            <person name="Fujita N."/>
            <person name="Fukuda K."/>
            <person name="Higa K."/>
            <person name="Horikawa H."/>
            <person name="Ishikawa T."/>
            <person name="Jinno K."/>
            <person name="Kato Y."/>
            <person name="Kirimura K."/>
            <person name="Mizutani O."/>
            <person name="Nakasone K."/>
            <person name="Sano M."/>
            <person name="Shiraishi Y."/>
            <person name="Tsukahara M."/>
            <person name="Gomi K."/>
        </authorList>
    </citation>
    <scope>NUCLEOTIDE SEQUENCE [LARGE SCALE GENOMIC DNA]</scope>
    <source>
        <strain evidence="1 2">RIB 2604</strain>
    </source>
</reference>
<accession>A0A146FU51</accession>
<dbReference type="AlphaFoldDB" id="A0A146FU51"/>
<name>A0A146FU51_ASPKA</name>
<evidence type="ECO:0000313" key="1">
    <source>
        <dbReference type="EMBL" id="GAT28441.1"/>
    </source>
</evidence>
<evidence type="ECO:0000313" key="2">
    <source>
        <dbReference type="Proteomes" id="UP000075230"/>
    </source>
</evidence>
<proteinExistence type="predicted"/>
<organism evidence="1 2">
    <name type="scientific">Aspergillus kawachii</name>
    <name type="common">White koji mold</name>
    <name type="synonym">Aspergillus awamori var. kawachi</name>
    <dbReference type="NCBI Taxonomy" id="1069201"/>
    <lineage>
        <taxon>Eukaryota</taxon>
        <taxon>Fungi</taxon>
        <taxon>Dikarya</taxon>
        <taxon>Ascomycota</taxon>
        <taxon>Pezizomycotina</taxon>
        <taxon>Eurotiomycetes</taxon>
        <taxon>Eurotiomycetidae</taxon>
        <taxon>Eurotiales</taxon>
        <taxon>Aspergillaceae</taxon>
        <taxon>Aspergillus</taxon>
        <taxon>Aspergillus subgen. Circumdati</taxon>
    </lineage>
</organism>